<dbReference type="InterPro" id="IPR010131">
    <property type="entry name" value="MdtP/NodT-like"/>
</dbReference>
<dbReference type="SUPFAM" id="SSF56954">
    <property type="entry name" value="Outer membrane efflux proteins (OEP)"/>
    <property type="match status" value="1"/>
</dbReference>
<dbReference type="Proteomes" id="UP000024816">
    <property type="component" value="Unassembled WGS sequence"/>
</dbReference>
<dbReference type="PROSITE" id="PS51257">
    <property type="entry name" value="PROKAR_LIPOPROTEIN"/>
    <property type="match status" value="1"/>
</dbReference>
<dbReference type="PANTHER" id="PTHR30203">
    <property type="entry name" value="OUTER MEMBRANE CATION EFFLUX PROTEIN"/>
    <property type="match status" value="1"/>
</dbReference>
<dbReference type="OrthoDB" id="7181739at2"/>
<reference evidence="4 5" key="1">
    <citation type="journal article" date="2014" name="Antonie Van Leeuwenhoek">
        <title>Hyphomonas beringensis sp. nov. and Hyphomonas chukchiensis sp. nov., isolated from surface seawater of the Bering Sea and Chukchi Sea.</title>
        <authorList>
            <person name="Li C."/>
            <person name="Lai Q."/>
            <person name="Li G."/>
            <person name="Dong C."/>
            <person name="Wang J."/>
            <person name="Liao Y."/>
            <person name="Shao Z."/>
        </authorList>
    </citation>
    <scope>NUCLEOTIDE SEQUENCE [LARGE SCALE GENOMIC DNA]</scope>
    <source>
        <strain evidence="4 5">VP2</strain>
    </source>
</reference>
<dbReference type="Pfam" id="PF02321">
    <property type="entry name" value="OEP"/>
    <property type="match status" value="2"/>
</dbReference>
<feature type="coiled-coil region" evidence="3">
    <location>
        <begin position="217"/>
        <end position="244"/>
    </location>
</feature>
<comment type="similarity">
    <text evidence="1 2">Belongs to the outer membrane factor (OMF) (TC 1.B.17) family.</text>
</comment>
<keyword evidence="2 4" id="KW-0449">Lipoprotein</keyword>
<proteinExistence type="inferred from homology"/>
<keyword evidence="2" id="KW-1134">Transmembrane beta strand</keyword>
<feature type="chain" id="PRO_5001431866" evidence="2">
    <location>
        <begin position="24"/>
        <end position="465"/>
    </location>
</feature>
<dbReference type="PANTHER" id="PTHR30203:SF32">
    <property type="entry name" value="CATION EFFLUX SYSTEM PROTEIN CUSC"/>
    <property type="match status" value="1"/>
</dbReference>
<dbReference type="PATRIC" id="fig|1280952.3.peg.2028"/>
<organism evidence="4 5">
    <name type="scientific">Hyphomonas jannaschiana VP2</name>
    <dbReference type="NCBI Taxonomy" id="1280952"/>
    <lineage>
        <taxon>Bacteria</taxon>
        <taxon>Pseudomonadati</taxon>
        <taxon>Pseudomonadota</taxon>
        <taxon>Alphaproteobacteria</taxon>
        <taxon>Hyphomonadales</taxon>
        <taxon>Hyphomonadaceae</taxon>
        <taxon>Hyphomonas</taxon>
    </lineage>
</organism>
<evidence type="ECO:0000313" key="5">
    <source>
        <dbReference type="Proteomes" id="UP000024816"/>
    </source>
</evidence>
<evidence type="ECO:0000256" key="2">
    <source>
        <dbReference type="RuleBase" id="RU362097"/>
    </source>
</evidence>
<keyword evidence="2" id="KW-0812">Transmembrane</keyword>
<keyword evidence="2" id="KW-0564">Palmitate</keyword>
<sequence length="465" mass="49452">MNSKALFASAFGTLMLAGCVNLAPDYQPGALPVPADLPVSQAETETVQPLLWDDVVTSPALKQVIGMALEENRDLRVTAANVRAARANLRVSRSALWPALGASATIQDGGTFDEGSASAARFADSTYAQIGVSAWELDFFGRIRNLNDAALQTYLATEEGQRAAKISLAGTVAETWMQLAADYELLKLANRTAESQTESLDLTRELFAAGTASELDVRRASASVAQAQAQAAEFEAAVRRDKNALQLLVGAPVPAGLLEQASLFPAPVELNLPVGQSSLVLLDRPDVRAAEARLRASNANIGAARAAYFPSISLSGGVGVASGSLDDLFNGNGTSGWTFAPAIDLPIFDFDRRRGNLDAAKAEADAALAAYQGTIQQAFREVADAAAISDTIDRRLSALAQLTEDTQVTFELSGERFKSGLDGYLTVLDAQREYYNAQQQWILASLDNNLNSIALYKALGTWSEE</sequence>
<feature type="signal peptide" evidence="2">
    <location>
        <begin position="1"/>
        <end position="23"/>
    </location>
</feature>
<dbReference type="RefSeq" id="WP_035581624.1">
    <property type="nucleotide sequence ID" value="NZ_ARYJ01000005.1"/>
</dbReference>
<name>A0A059FDK0_9PROT</name>
<dbReference type="GO" id="GO:0005886">
    <property type="term" value="C:plasma membrane"/>
    <property type="evidence" value="ECO:0007669"/>
    <property type="project" value="UniProtKB-SubCell"/>
</dbReference>
<evidence type="ECO:0000256" key="3">
    <source>
        <dbReference type="SAM" id="Coils"/>
    </source>
</evidence>
<comment type="caution">
    <text evidence="4">The sequence shown here is derived from an EMBL/GenBank/DDBJ whole genome shotgun (WGS) entry which is preliminary data.</text>
</comment>
<dbReference type="eggNOG" id="COG1538">
    <property type="taxonomic scope" value="Bacteria"/>
</dbReference>
<evidence type="ECO:0000256" key="1">
    <source>
        <dbReference type="ARBA" id="ARBA00007613"/>
    </source>
</evidence>
<accession>A0A059FDK0</accession>
<dbReference type="Gene3D" id="1.20.1600.10">
    <property type="entry name" value="Outer membrane efflux proteins (OEP)"/>
    <property type="match status" value="1"/>
</dbReference>
<dbReference type="NCBIfam" id="TIGR01845">
    <property type="entry name" value="outer_NodT"/>
    <property type="match status" value="1"/>
</dbReference>
<dbReference type="AlphaFoldDB" id="A0A059FDK0"/>
<comment type="subcellular location">
    <subcellularLocation>
        <location evidence="2">Cell membrane</location>
        <topology evidence="2">Lipid-anchor</topology>
    </subcellularLocation>
</comment>
<dbReference type="GO" id="GO:0015562">
    <property type="term" value="F:efflux transmembrane transporter activity"/>
    <property type="evidence" value="ECO:0007669"/>
    <property type="project" value="InterPro"/>
</dbReference>
<dbReference type="InterPro" id="IPR003423">
    <property type="entry name" value="OMP_efflux"/>
</dbReference>
<dbReference type="STRING" id="1280952.HJA_10159"/>
<keyword evidence="5" id="KW-1185">Reference proteome</keyword>
<dbReference type="EMBL" id="ARYJ01000005">
    <property type="protein sequence ID" value="KCZ88725.1"/>
    <property type="molecule type" value="Genomic_DNA"/>
</dbReference>
<dbReference type="Gene3D" id="2.20.200.10">
    <property type="entry name" value="Outer membrane efflux proteins (OEP)"/>
    <property type="match status" value="1"/>
</dbReference>
<gene>
    <name evidence="4" type="ORF">HJA_10159</name>
</gene>
<keyword evidence="2" id="KW-0732">Signal</keyword>
<keyword evidence="3" id="KW-0175">Coiled coil</keyword>
<keyword evidence="2" id="KW-0472">Membrane</keyword>
<evidence type="ECO:0000313" key="4">
    <source>
        <dbReference type="EMBL" id="KCZ88725.1"/>
    </source>
</evidence>
<protein>
    <submittedName>
        <fullName evidence="4">NodT family RND efflux system outer membrane lipoprotein</fullName>
    </submittedName>
</protein>